<feature type="transmembrane region" description="Helical" evidence="1">
    <location>
        <begin position="306"/>
        <end position="331"/>
    </location>
</feature>
<dbReference type="GO" id="GO:0080120">
    <property type="term" value="P:CAAX-box protein maturation"/>
    <property type="evidence" value="ECO:0007669"/>
    <property type="project" value="UniProtKB-ARBA"/>
</dbReference>
<feature type="transmembrane region" description="Helical" evidence="1">
    <location>
        <begin position="177"/>
        <end position="199"/>
    </location>
</feature>
<feature type="transmembrane region" description="Helical" evidence="1">
    <location>
        <begin position="220"/>
        <end position="238"/>
    </location>
</feature>
<accession>A0A2N6VKH4</accession>
<evidence type="ECO:0000313" key="4">
    <source>
        <dbReference type="Proteomes" id="UP000235598"/>
    </source>
</evidence>
<feature type="transmembrane region" description="Helical" evidence="1">
    <location>
        <begin position="75"/>
        <end position="98"/>
    </location>
</feature>
<proteinExistence type="predicted"/>
<dbReference type="GO" id="GO:0004175">
    <property type="term" value="F:endopeptidase activity"/>
    <property type="evidence" value="ECO:0007669"/>
    <property type="project" value="UniProtKB-ARBA"/>
</dbReference>
<keyword evidence="1" id="KW-1133">Transmembrane helix</keyword>
<feature type="domain" description="CAAX prenyl protease 2/Lysostaphin resistance protein A-like" evidence="2">
    <location>
        <begin position="190"/>
        <end position="291"/>
    </location>
</feature>
<feature type="transmembrane region" description="Helical" evidence="1">
    <location>
        <begin position="21"/>
        <end position="41"/>
    </location>
</feature>
<dbReference type="Pfam" id="PF02517">
    <property type="entry name" value="Rce1-like"/>
    <property type="match status" value="1"/>
</dbReference>
<name>A0A2N6VKH4_9MICO</name>
<feature type="transmembrane region" description="Helical" evidence="1">
    <location>
        <begin position="279"/>
        <end position="300"/>
    </location>
</feature>
<feature type="transmembrane region" description="Helical" evidence="1">
    <location>
        <begin position="135"/>
        <end position="157"/>
    </location>
</feature>
<organism evidence="3 4">
    <name type="scientific">Brevibacterium paucivorans</name>
    <dbReference type="NCBI Taxonomy" id="170994"/>
    <lineage>
        <taxon>Bacteria</taxon>
        <taxon>Bacillati</taxon>
        <taxon>Actinomycetota</taxon>
        <taxon>Actinomycetes</taxon>
        <taxon>Micrococcales</taxon>
        <taxon>Brevibacteriaceae</taxon>
        <taxon>Brevibacterium</taxon>
    </lineage>
</organism>
<dbReference type="OrthoDB" id="3693644at2"/>
<comment type="caution">
    <text evidence="3">The sequence shown here is derived from an EMBL/GenBank/DDBJ whole genome shotgun (WGS) entry which is preliminary data.</text>
</comment>
<dbReference type="PANTHER" id="PTHR35797:SF1">
    <property type="entry name" value="PROTEASE"/>
    <property type="match status" value="1"/>
</dbReference>
<evidence type="ECO:0000313" key="3">
    <source>
        <dbReference type="EMBL" id="PMD04528.1"/>
    </source>
</evidence>
<dbReference type="EMBL" id="PNHK01000006">
    <property type="protein sequence ID" value="PMD04528.1"/>
    <property type="molecule type" value="Genomic_DNA"/>
</dbReference>
<gene>
    <name evidence="3" type="ORF">CJ199_11435</name>
</gene>
<dbReference type="InterPro" id="IPR003675">
    <property type="entry name" value="Rce1/LyrA-like_dom"/>
</dbReference>
<dbReference type="Proteomes" id="UP000235598">
    <property type="component" value="Unassembled WGS sequence"/>
</dbReference>
<keyword evidence="1" id="KW-0472">Membrane</keyword>
<dbReference type="InterPro" id="IPR042150">
    <property type="entry name" value="MmRce1-like"/>
</dbReference>
<dbReference type="AlphaFoldDB" id="A0A2N6VKH4"/>
<feature type="transmembrane region" description="Helical" evidence="1">
    <location>
        <begin position="250"/>
        <end position="272"/>
    </location>
</feature>
<keyword evidence="1" id="KW-0812">Transmembrane</keyword>
<evidence type="ECO:0000256" key="1">
    <source>
        <dbReference type="SAM" id="Phobius"/>
    </source>
</evidence>
<reference evidence="3 4" key="1">
    <citation type="submission" date="2017-09" db="EMBL/GenBank/DDBJ databases">
        <title>Bacterial strain isolated from the female urinary microbiota.</title>
        <authorList>
            <person name="Thomas-White K."/>
            <person name="Kumar N."/>
            <person name="Forster S."/>
            <person name="Putonti C."/>
            <person name="Lawley T."/>
            <person name="Wolfe A.J."/>
        </authorList>
    </citation>
    <scope>NUCLEOTIDE SEQUENCE [LARGE SCALE GENOMIC DNA]</scope>
    <source>
        <strain evidence="3 4">UMB1301</strain>
    </source>
</reference>
<sequence>MSAVNTLDNRSQALPVSGKAIGLYVVLALALAWLVTLPIWLMGIDLSPTLPAVKETGDPGSGPMPTEEEQFTQSLVAQACGVAMMFTPGIAAVITLLVSGVKFSRVFPLLGASRPVDVPGFGPRVVGNWPYVRRLLMGLVATFGVSLLIALVITIATPVWPANGHTLAHQSASALGIPLALFLVLQFAQIPLGAIFNALPAVGEELGWRGYLYPALTQRFGFMWAVVIGGAIWGLWHAPMIMMGYNFGLFGLPGVALMMVSCMGLGALFAYLYGASGSIWVPALAHGLFNAAAGITLLFWPAGTPFNGVIASALGVWSLVVLLPLGVALVWRVARNSGPAEESGQNDLQTSGESV</sequence>
<protein>
    <recommendedName>
        <fullName evidence="2">CAAX prenyl protease 2/Lysostaphin resistance protein A-like domain-containing protein</fullName>
    </recommendedName>
</protein>
<dbReference type="PANTHER" id="PTHR35797">
    <property type="entry name" value="PROTEASE-RELATED"/>
    <property type="match status" value="1"/>
</dbReference>
<evidence type="ECO:0000259" key="2">
    <source>
        <dbReference type="Pfam" id="PF02517"/>
    </source>
</evidence>